<name>A0A840FJB9_9BURK</name>
<reference evidence="1 2" key="1">
    <citation type="submission" date="2020-08" db="EMBL/GenBank/DDBJ databases">
        <title>Genomic Encyclopedia of Type Strains, Phase IV (KMG-V): Genome sequencing to study the core and pangenomes of soil and plant-associated prokaryotes.</title>
        <authorList>
            <person name="Whitman W."/>
        </authorList>
    </citation>
    <scope>NUCLEOTIDE SEQUENCE [LARGE SCALE GENOMIC DNA]</scope>
    <source>
        <strain evidence="1 2">34/80</strain>
    </source>
</reference>
<dbReference type="RefSeq" id="WP_260319268.1">
    <property type="nucleotide sequence ID" value="NZ_JACIFZ010000002.1"/>
</dbReference>
<accession>A0A840FJB9</accession>
<comment type="caution">
    <text evidence="1">The sequence shown here is derived from an EMBL/GenBank/DDBJ whole genome shotgun (WGS) entry which is preliminary data.</text>
</comment>
<dbReference type="EMBL" id="JACIFZ010000002">
    <property type="protein sequence ID" value="MBB4221703.1"/>
    <property type="molecule type" value="Genomic_DNA"/>
</dbReference>
<dbReference type="AlphaFoldDB" id="A0A840FJB9"/>
<evidence type="ECO:0000313" key="2">
    <source>
        <dbReference type="Proteomes" id="UP000524450"/>
    </source>
</evidence>
<protein>
    <submittedName>
        <fullName evidence="1">Uncharacterized protein</fullName>
    </submittedName>
</protein>
<gene>
    <name evidence="1" type="ORF">GGD71_002463</name>
</gene>
<organism evidence="1 2">
    <name type="scientific">Variovorax guangxiensis</name>
    <dbReference type="NCBI Taxonomy" id="1775474"/>
    <lineage>
        <taxon>Bacteria</taxon>
        <taxon>Pseudomonadati</taxon>
        <taxon>Pseudomonadota</taxon>
        <taxon>Betaproteobacteria</taxon>
        <taxon>Burkholderiales</taxon>
        <taxon>Comamonadaceae</taxon>
        <taxon>Variovorax</taxon>
    </lineage>
</organism>
<evidence type="ECO:0000313" key="1">
    <source>
        <dbReference type="EMBL" id="MBB4221703.1"/>
    </source>
</evidence>
<dbReference type="Proteomes" id="UP000524450">
    <property type="component" value="Unassembled WGS sequence"/>
</dbReference>
<sequence length="104" mass="10778">MAASARASARVSSPSESSASQSAELLALQLCDDIGGLQSMQRAYACLEKLIVQQGVGDTQEVYPSRAELAALVGVVNEELQRRIDAADATAQSLRAGLAKGGTQ</sequence>
<proteinExistence type="predicted"/>